<dbReference type="GO" id="GO:0036243">
    <property type="term" value="F:succinate-semialdehyde dehydrogenase (NADP+) activity"/>
    <property type="evidence" value="ECO:0007669"/>
    <property type="project" value="UniProtKB-EC"/>
</dbReference>
<dbReference type="GO" id="GO:0004777">
    <property type="term" value="F:succinate-semialdehyde dehydrogenase (NAD+) activity"/>
    <property type="evidence" value="ECO:0007669"/>
    <property type="project" value="TreeGrafter"/>
</dbReference>
<dbReference type="EMBL" id="LKHV01000018">
    <property type="protein sequence ID" value="KRG17366.1"/>
    <property type="molecule type" value="Genomic_DNA"/>
</dbReference>
<protein>
    <submittedName>
        <fullName evidence="6">NAD-dependent succinate-semialdehyde dehydrogenase</fullName>
    </submittedName>
    <submittedName>
        <fullName evidence="5">Succinate-semialdehyde dehydrogenase [NADP(+)] 1</fullName>
        <ecNumber evidence="5">1.2.1.79</ecNumber>
    </submittedName>
</protein>
<dbReference type="InterPro" id="IPR016161">
    <property type="entry name" value="Ald_DH/histidinol_DH"/>
</dbReference>
<dbReference type="AlphaFoldDB" id="A0A0Q9Y9C8"/>
<evidence type="ECO:0000256" key="3">
    <source>
        <dbReference type="ARBA" id="ARBA00023002"/>
    </source>
</evidence>
<dbReference type="CDD" id="cd07100">
    <property type="entry name" value="ALDH_SSADH1_GabD1"/>
    <property type="match status" value="1"/>
</dbReference>
<dbReference type="InterPro" id="IPR047110">
    <property type="entry name" value="GABD/Sad-like"/>
</dbReference>
<dbReference type="SUPFAM" id="SSF53720">
    <property type="entry name" value="ALDH-like"/>
    <property type="match status" value="1"/>
</dbReference>
<name>A0A0Q9Y9C8_9GAMM</name>
<dbReference type="EMBL" id="LKHV02000001">
    <property type="protein sequence ID" value="MCS5707772.1"/>
    <property type="molecule type" value="Genomic_DNA"/>
</dbReference>
<dbReference type="FunFam" id="3.40.605.10:FF:000012">
    <property type="entry name" value="NAD-dependent succinate-semialdehyde dehydrogenase"/>
    <property type="match status" value="1"/>
</dbReference>
<dbReference type="Gene3D" id="3.40.605.10">
    <property type="entry name" value="Aldehyde Dehydrogenase, Chain A, domain 1"/>
    <property type="match status" value="1"/>
</dbReference>
<evidence type="ECO:0000256" key="1">
    <source>
        <dbReference type="ARBA" id="ARBA00009986"/>
    </source>
</evidence>
<evidence type="ECO:0000313" key="7">
    <source>
        <dbReference type="Proteomes" id="UP000051494"/>
    </source>
</evidence>
<dbReference type="InterPro" id="IPR016163">
    <property type="entry name" value="Ald_DH_C"/>
</dbReference>
<proteinExistence type="inferred from homology"/>
<evidence type="ECO:0000259" key="4">
    <source>
        <dbReference type="Pfam" id="PF00171"/>
    </source>
</evidence>
<dbReference type="GO" id="GO:0004030">
    <property type="term" value="F:aldehyde dehydrogenase [NAD(P)+] activity"/>
    <property type="evidence" value="ECO:0007669"/>
    <property type="project" value="InterPro"/>
</dbReference>
<accession>A0A0Q9Y9C8</accession>
<dbReference type="Pfam" id="PF00171">
    <property type="entry name" value="Aldedh"/>
    <property type="match status" value="1"/>
</dbReference>
<dbReference type="RefSeq" id="WP_057625521.1">
    <property type="nucleotide sequence ID" value="NZ_LKHV02000001.1"/>
</dbReference>
<reference evidence="5" key="1">
    <citation type="submission" date="2015-09" db="EMBL/GenBank/DDBJ databases">
        <title>Draft Genome Sequences of Two Novel Amoeba-resistant Intranuclear Bacteria, Candidatus Berkiella cookevillensis and Candidatus Berkiella aquae.</title>
        <authorList>
            <person name="Mehari Y.T."/>
            <person name="Arivett B.A."/>
            <person name="Farone A.L."/>
            <person name="Gunderson J.H."/>
            <person name="Farone M.B."/>
        </authorList>
    </citation>
    <scope>NUCLEOTIDE SEQUENCE [LARGE SCALE GENOMIC DNA]</scope>
    <source>
        <strain evidence="5">CC99</strain>
    </source>
</reference>
<dbReference type="InterPro" id="IPR015590">
    <property type="entry name" value="Aldehyde_DH_dom"/>
</dbReference>
<reference evidence="6" key="2">
    <citation type="journal article" date="2016" name="Genome Announc.">
        <title>Draft Genome Sequences of Two Novel Amoeba-Resistant Intranuclear Bacteria, 'Candidatus Berkiella cookevillensis' and 'Candidatus Berkiella aquae'.</title>
        <authorList>
            <person name="Mehari Y.T."/>
            <person name="Arivett B.A."/>
            <person name="Farone A.L."/>
            <person name="Gunderson J.H."/>
            <person name="Farone M.B."/>
        </authorList>
    </citation>
    <scope>NUCLEOTIDE SEQUENCE</scope>
    <source>
        <strain evidence="6">CC99</strain>
    </source>
</reference>
<keyword evidence="2" id="KW-0521">NADP</keyword>
<dbReference type="Gene3D" id="3.40.309.10">
    <property type="entry name" value="Aldehyde Dehydrogenase, Chain A, domain 2"/>
    <property type="match status" value="1"/>
</dbReference>
<keyword evidence="3 5" id="KW-0560">Oxidoreductase</keyword>
<dbReference type="Proteomes" id="UP000051494">
    <property type="component" value="Unassembled WGS sequence"/>
</dbReference>
<organism evidence="5">
    <name type="scientific">Candidatus Berkiella cookevillensis</name>
    <dbReference type="NCBI Taxonomy" id="437022"/>
    <lineage>
        <taxon>Bacteria</taxon>
        <taxon>Pseudomonadati</taxon>
        <taxon>Pseudomonadota</taxon>
        <taxon>Gammaproteobacteria</taxon>
        <taxon>Candidatus Berkiellales</taxon>
        <taxon>Candidatus Berkiellaceae</taxon>
        <taxon>Candidatus Berkiella</taxon>
    </lineage>
</organism>
<evidence type="ECO:0000313" key="5">
    <source>
        <dbReference type="EMBL" id="KRG17366.1"/>
    </source>
</evidence>
<dbReference type="PANTHER" id="PTHR43217:SF1">
    <property type="entry name" value="SUCCINATE SEMIALDEHYDE DEHYDROGENASE [NAD(P)+] SAD"/>
    <property type="match status" value="1"/>
</dbReference>
<dbReference type="STRING" id="437022.CC99x_02436"/>
<comment type="caution">
    <text evidence="5">The sequence shown here is derived from an EMBL/GenBank/DDBJ whole genome shotgun (WGS) entry which is preliminary data.</text>
</comment>
<reference evidence="6" key="3">
    <citation type="submission" date="2021-06" db="EMBL/GenBank/DDBJ databases">
        <title>Genomic Description and Analysis of Intracellular Bacteria, Candidatus Berkiella cookevillensis and Candidatus Berkiella aquae.</title>
        <authorList>
            <person name="Kidane D.T."/>
            <person name="Mehari Y.T."/>
            <person name="Rice F.C."/>
            <person name="Arivett B.A."/>
            <person name="Farone A.L."/>
            <person name="Berk S.G."/>
            <person name="Farone M.B."/>
        </authorList>
    </citation>
    <scope>NUCLEOTIDE SEQUENCE</scope>
    <source>
        <strain evidence="6">CC99</strain>
    </source>
</reference>
<dbReference type="PATRIC" id="fig|1590042.3.peg.2495"/>
<dbReference type="PANTHER" id="PTHR43217">
    <property type="entry name" value="SUCCINATE SEMIALDEHYDE DEHYDROGENASE [NAD(P)+] SAD"/>
    <property type="match status" value="1"/>
</dbReference>
<keyword evidence="7" id="KW-1185">Reference proteome</keyword>
<dbReference type="InterPro" id="IPR016162">
    <property type="entry name" value="Ald_DH_N"/>
</dbReference>
<comment type="similarity">
    <text evidence="1">Belongs to the aldehyde dehydrogenase family.</text>
</comment>
<evidence type="ECO:0000313" key="6">
    <source>
        <dbReference type="EMBL" id="MCS5707772.1"/>
    </source>
</evidence>
<evidence type="ECO:0000256" key="2">
    <source>
        <dbReference type="ARBA" id="ARBA00022857"/>
    </source>
</evidence>
<dbReference type="InterPro" id="IPR044148">
    <property type="entry name" value="ALDH_GabD1-like"/>
</dbReference>
<dbReference type="FunFam" id="3.40.309.10:FF:000010">
    <property type="entry name" value="Gamma-aminobutyraldehyde dehydrogenase"/>
    <property type="match status" value="1"/>
</dbReference>
<feature type="domain" description="Aldehyde dehydrogenase" evidence="4">
    <location>
        <begin position="2"/>
        <end position="450"/>
    </location>
</feature>
<sequence length="453" mass="49658">MKSISPVSAELICIFQAHTNAEIENAILNAHNAFKTWRNYSFEQRASCLKKAATILRDNAIEHATMISQEMGKSFKEALAEIEKCAVCCDYYAEHGATLLQNENISTAAQKSYISYQPLGVILSIMPWNFPYWQVFRFAAPTLMAGNTALLKHASNVSGCSVAIEKIFMDAGFLEHSFQSLLVKSADIEPIIAHPLVQAVTLTGSTQAGSSVAQLCGKYIKKSVLELGGSDPYLILEDADLESAAKLCVQSRTLNAGQSCIAAKRFLVMESVYEQFVSLFVDKMRAIRMGDPFSTQTHIGPMATHALRDELHKQVTRSIQLGANCLLGGELPDNVGAYYPATVLSNVKPGMPAFEEELFGPVASIIKVKTQKEAIEIANASHFGLGSAVFTKDIAKGQHIAEYELQYGNCFVNDFVRSDPRLPFGGIKQSGYGRELAHCGIREFCNIKTVYIQ</sequence>
<dbReference type="EC" id="1.2.1.79" evidence="5"/>
<gene>
    <name evidence="5" type="primary">gabD1</name>
    <name evidence="6" type="ORF">CC99x_002510</name>
    <name evidence="5" type="ORF">CC99x_02436</name>
</gene>
<dbReference type="OrthoDB" id="9812625at2"/>